<dbReference type="SUPFAM" id="SSF52833">
    <property type="entry name" value="Thioredoxin-like"/>
    <property type="match status" value="1"/>
</dbReference>
<dbReference type="InterPro" id="IPR036249">
    <property type="entry name" value="Thioredoxin-like_sf"/>
</dbReference>
<protein>
    <recommendedName>
        <fullName evidence="1">glutathione transferase</fullName>
        <ecNumber evidence="1">2.5.1.18</ecNumber>
    </recommendedName>
</protein>
<dbReference type="EC" id="2.5.1.18" evidence="1"/>
<dbReference type="PROSITE" id="PS50404">
    <property type="entry name" value="GST_NTER"/>
    <property type="match status" value="1"/>
</dbReference>
<keyword evidence="2" id="KW-0808">Transferase</keyword>
<dbReference type="InterPro" id="IPR040079">
    <property type="entry name" value="Glutathione_S-Trfase"/>
</dbReference>
<dbReference type="InterPro" id="IPR036282">
    <property type="entry name" value="Glutathione-S-Trfase_C_sf"/>
</dbReference>
<dbReference type="InterPro" id="IPR010987">
    <property type="entry name" value="Glutathione-S-Trfase_C-like"/>
</dbReference>
<proteinExistence type="predicted"/>
<name>A0ABZ2BN01_9RHOB</name>
<dbReference type="InterPro" id="IPR004045">
    <property type="entry name" value="Glutathione_S-Trfase_N"/>
</dbReference>
<organism evidence="5 6">
    <name type="scientific">Roseobacter fucihabitans</name>
    <dbReference type="NCBI Taxonomy" id="1537242"/>
    <lineage>
        <taxon>Bacteria</taxon>
        <taxon>Pseudomonadati</taxon>
        <taxon>Pseudomonadota</taxon>
        <taxon>Alphaproteobacteria</taxon>
        <taxon>Rhodobacterales</taxon>
        <taxon>Roseobacteraceae</taxon>
        <taxon>Roseobacter</taxon>
    </lineage>
</organism>
<evidence type="ECO:0000259" key="3">
    <source>
        <dbReference type="PROSITE" id="PS50404"/>
    </source>
</evidence>
<evidence type="ECO:0000256" key="2">
    <source>
        <dbReference type="ARBA" id="ARBA00022679"/>
    </source>
</evidence>
<dbReference type="Proteomes" id="UP001318682">
    <property type="component" value="Chromosome"/>
</dbReference>
<gene>
    <name evidence="5" type="ORF">ROLI_004690</name>
</gene>
<dbReference type="Pfam" id="PF13417">
    <property type="entry name" value="GST_N_3"/>
    <property type="match status" value="1"/>
</dbReference>
<reference evidence="6" key="1">
    <citation type="submission" date="2024-01" db="EMBL/GenBank/DDBJ databases">
        <title>Roseobacter fucihabitans sp. nov., isolated from the brown alga Fucus spiralis.</title>
        <authorList>
            <person name="Hahnke S."/>
            <person name="Berger M."/>
            <person name="Schlingloff A."/>
            <person name="Athale I."/>
            <person name="Neumann-Schaal M."/>
            <person name="Adenaya A."/>
            <person name="Poehlein A."/>
            <person name="Daniel R."/>
            <person name="Pertersen J."/>
            <person name="Brinkhoff T."/>
        </authorList>
    </citation>
    <scope>NUCLEOTIDE SEQUENCE [LARGE SCALE GENOMIC DNA]</scope>
    <source>
        <strain evidence="6">B14</strain>
    </source>
</reference>
<accession>A0ABZ2BN01</accession>
<dbReference type="SUPFAM" id="SSF47616">
    <property type="entry name" value="GST C-terminal domain-like"/>
    <property type="match status" value="1"/>
</dbReference>
<dbReference type="EMBL" id="CP143423">
    <property type="protein sequence ID" value="WVX47402.1"/>
    <property type="molecule type" value="Genomic_DNA"/>
</dbReference>
<evidence type="ECO:0000256" key="1">
    <source>
        <dbReference type="ARBA" id="ARBA00012452"/>
    </source>
</evidence>
<feature type="domain" description="GST C-terminal" evidence="4">
    <location>
        <begin position="88"/>
        <end position="217"/>
    </location>
</feature>
<dbReference type="Gene3D" id="1.20.1050.10">
    <property type="match status" value="1"/>
</dbReference>
<dbReference type="SFLD" id="SFLDS00019">
    <property type="entry name" value="Glutathione_Transferase_(cytos"/>
    <property type="match status" value="1"/>
</dbReference>
<keyword evidence="6" id="KW-1185">Reference proteome</keyword>
<dbReference type="PANTHER" id="PTHR43900:SF3">
    <property type="entry name" value="GLUTATHIONE S-TRANSFERASE RHO"/>
    <property type="match status" value="1"/>
</dbReference>
<dbReference type="Gene3D" id="3.40.30.10">
    <property type="entry name" value="Glutaredoxin"/>
    <property type="match status" value="1"/>
</dbReference>
<evidence type="ECO:0000259" key="4">
    <source>
        <dbReference type="PROSITE" id="PS50405"/>
    </source>
</evidence>
<dbReference type="RefSeq" id="WP_187429069.1">
    <property type="nucleotide sequence ID" value="NZ_CP143423.1"/>
</dbReference>
<dbReference type="PANTHER" id="PTHR43900">
    <property type="entry name" value="GLUTATHIONE S-TRANSFERASE RHO"/>
    <property type="match status" value="1"/>
</dbReference>
<dbReference type="CDD" id="cd00299">
    <property type="entry name" value="GST_C_family"/>
    <property type="match status" value="1"/>
</dbReference>
<sequence>MTAGLTVHGYEHSVYTRAVLVALAEKRVAFQFDPIDPFETDPADACRALHPFGRVPVLSHEGFVIYETAAILRYVDLAFPHPALIPQNPKAAARMAQVISITDSYGYWPLVRQVFAHRVFRPWEGLAPDEDQIAQGMSQAPRVLRALEDIAVQGHVLAGPEPTLADCHLAPMIAAFSAAPEGAQMLAEYPALSAWWSHWAGRVSMRQTDTGFDREIG</sequence>
<evidence type="ECO:0000313" key="5">
    <source>
        <dbReference type="EMBL" id="WVX47402.1"/>
    </source>
</evidence>
<feature type="domain" description="GST N-terminal" evidence="3">
    <location>
        <begin position="3"/>
        <end position="83"/>
    </location>
</feature>
<dbReference type="Pfam" id="PF13410">
    <property type="entry name" value="GST_C_2"/>
    <property type="match status" value="1"/>
</dbReference>
<evidence type="ECO:0000313" key="6">
    <source>
        <dbReference type="Proteomes" id="UP001318682"/>
    </source>
</evidence>
<dbReference type="PROSITE" id="PS50405">
    <property type="entry name" value="GST_CTER"/>
    <property type="match status" value="1"/>
</dbReference>
<dbReference type="SFLD" id="SFLDG00358">
    <property type="entry name" value="Main_(cytGST)"/>
    <property type="match status" value="1"/>
</dbReference>